<dbReference type="InterPro" id="IPR036721">
    <property type="entry name" value="RCK_C_sf"/>
</dbReference>
<evidence type="ECO:0000313" key="10">
    <source>
        <dbReference type="Proteomes" id="UP000219036"/>
    </source>
</evidence>
<dbReference type="InterPro" id="IPR006037">
    <property type="entry name" value="RCK_C"/>
</dbReference>
<dbReference type="PANTHER" id="PTHR43833">
    <property type="entry name" value="POTASSIUM CHANNEL PROTEIN 2-RELATED-RELATED"/>
    <property type="match status" value="1"/>
</dbReference>
<keyword evidence="10" id="KW-1185">Reference proteome</keyword>
<dbReference type="Pfam" id="PF02080">
    <property type="entry name" value="TrkA_C"/>
    <property type="match status" value="1"/>
</dbReference>
<feature type="domain" description="RCK N-terminal" evidence="7">
    <location>
        <begin position="225"/>
        <end position="343"/>
    </location>
</feature>
<reference evidence="10" key="1">
    <citation type="submission" date="2017-09" db="EMBL/GenBank/DDBJ databases">
        <authorList>
            <person name="Varghese N."/>
            <person name="Submissions S."/>
        </authorList>
    </citation>
    <scope>NUCLEOTIDE SEQUENCE [LARGE SCALE GENOMIC DNA]</scope>
    <source>
        <strain evidence="10">DSM 15103</strain>
    </source>
</reference>
<evidence type="ECO:0000256" key="5">
    <source>
        <dbReference type="ARBA" id="ARBA00023027"/>
    </source>
</evidence>
<dbReference type="InterPro" id="IPR003148">
    <property type="entry name" value="RCK_N"/>
</dbReference>
<feature type="domain" description="RCK C-terminal" evidence="8">
    <location>
        <begin position="359"/>
        <end position="431"/>
    </location>
</feature>
<dbReference type="GO" id="GO:0005886">
    <property type="term" value="C:plasma membrane"/>
    <property type="evidence" value="ECO:0007669"/>
    <property type="project" value="InterPro"/>
</dbReference>
<dbReference type="PROSITE" id="PS51202">
    <property type="entry name" value="RCK_C"/>
    <property type="match status" value="2"/>
</dbReference>
<dbReference type="InterPro" id="IPR036291">
    <property type="entry name" value="NAD(P)-bd_dom_sf"/>
</dbReference>
<dbReference type="EMBL" id="OBEI01000003">
    <property type="protein sequence ID" value="SNZ07846.1"/>
    <property type="molecule type" value="Genomic_DNA"/>
</dbReference>
<dbReference type="InterPro" id="IPR050721">
    <property type="entry name" value="Trk_Ktr_HKT_K-transport"/>
</dbReference>
<name>A0A285NJ05_9AQUI</name>
<dbReference type="PRINTS" id="PR00335">
    <property type="entry name" value="KUPTAKETRKA"/>
</dbReference>
<dbReference type="GO" id="GO:0015079">
    <property type="term" value="F:potassium ion transmembrane transporter activity"/>
    <property type="evidence" value="ECO:0007669"/>
    <property type="project" value="InterPro"/>
</dbReference>
<evidence type="ECO:0000256" key="2">
    <source>
        <dbReference type="ARBA" id="ARBA00022448"/>
    </source>
</evidence>
<keyword evidence="6" id="KW-0406">Ion transport</keyword>
<evidence type="ECO:0000256" key="3">
    <source>
        <dbReference type="ARBA" id="ARBA00022538"/>
    </source>
</evidence>
<dbReference type="SUPFAM" id="SSF51735">
    <property type="entry name" value="NAD(P)-binding Rossmann-fold domains"/>
    <property type="match status" value="2"/>
</dbReference>
<feature type="domain" description="RCK C-terminal" evidence="8">
    <location>
        <begin position="136"/>
        <end position="220"/>
    </location>
</feature>
<keyword evidence="4" id="KW-0630">Potassium</keyword>
<protein>
    <recommendedName>
        <fullName evidence="1">Trk system potassium uptake protein TrkA</fullName>
    </recommendedName>
</protein>
<organism evidence="9 10">
    <name type="scientific">Persephonella hydrogeniphila</name>
    <dbReference type="NCBI Taxonomy" id="198703"/>
    <lineage>
        <taxon>Bacteria</taxon>
        <taxon>Pseudomonadati</taxon>
        <taxon>Aquificota</taxon>
        <taxon>Aquificia</taxon>
        <taxon>Aquificales</taxon>
        <taxon>Hydrogenothermaceae</taxon>
        <taxon>Persephonella</taxon>
    </lineage>
</organism>
<dbReference type="Proteomes" id="UP000219036">
    <property type="component" value="Unassembled WGS sequence"/>
</dbReference>
<keyword evidence="5" id="KW-0520">NAD</keyword>
<gene>
    <name evidence="9" type="ORF">SAMN06265182_1051</name>
</gene>
<proteinExistence type="predicted"/>
<evidence type="ECO:0000313" key="9">
    <source>
        <dbReference type="EMBL" id="SNZ07846.1"/>
    </source>
</evidence>
<evidence type="ECO:0000256" key="1">
    <source>
        <dbReference type="ARBA" id="ARBA00017378"/>
    </source>
</evidence>
<dbReference type="RefSeq" id="WP_097000224.1">
    <property type="nucleotide sequence ID" value="NZ_OBEI01000003.1"/>
</dbReference>
<dbReference type="SUPFAM" id="SSF116726">
    <property type="entry name" value="TrkA C-terminal domain-like"/>
    <property type="match status" value="2"/>
</dbReference>
<dbReference type="InterPro" id="IPR006036">
    <property type="entry name" value="K_uptake_TrkA"/>
</dbReference>
<evidence type="ECO:0000259" key="7">
    <source>
        <dbReference type="PROSITE" id="PS51201"/>
    </source>
</evidence>
<keyword evidence="3" id="KW-0633">Potassium transport</keyword>
<evidence type="ECO:0000256" key="6">
    <source>
        <dbReference type="ARBA" id="ARBA00023065"/>
    </source>
</evidence>
<dbReference type="PANTHER" id="PTHR43833:SF5">
    <property type="entry name" value="TRK SYSTEM POTASSIUM UPTAKE PROTEIN TRKA"/>
    <property type="match status" value="1"/>
</dbReference>
<accession>A0A285NJ05</accession>
<keyword evidence="2" id="KW-0813">Transport</keyword>
<dbReference type="Gene3D" id="3.30.70.1450">
    <property type="entry name" value="Regulator of K+ conductance, C-terminal domain"/>
    <property type="match status" value="2"/>
</dbReference>
<evidence type="ECO:0000256" key="4">
    <source>
        <dbReference type="ARBA" id="ARBA00022958"/>
    </source>
</evidence>
<dbReference type="PROSITE" id="PS51201">
    <property type="entry name" value="RCK_N"/>
    <property type="match status" value="1"/>
</dbReference>
<sequence>MKICIVGAGVVGSYLARKLSGEGYDIAIIDKDSKKIEDLQMHADIAAYNCDAFDENCIGQLKDYDLYIVATNKDEINLSVALMLKAVFNKDKIFVRVDKDILSKQEIEKFLKVEIVNTFKEIYKNVETIIDYPFISYFNELEDGKFIIFSYRAKRPDIFTNSQISALKELRDRVPFTLVLIERDGKSFIPRGDKTILEDDILYILLEKERLKEFAELSKIQYSPVKNVVFLGMSKVGFSILRKINEEKNLKIKVVEEDIKICEEIASEFPEVMVLNGKITDQELLESEGIGNTELVISASYKEDNILACIIAKKLGAKKVLAVIEKPEYEEIAHSLGIDIPIVARKLIARKVYRRIRHRGLKDIFELKENLKVYEKTVDKELSGRSISEISLKNSIVLSVVRDGKMNIVHGNFVLRTGDILVILEKEEENE</sequence>
<dbReference type="Pfam" id="PF02254">
    <property type="entry name" value="TrkA_N"/>
    <property type="match status" value="2"/>
</dbReference>
<evidence type="ECO:0000259" key="8">
    <source>
        <dbReference type="PROSITE" id="PS51202"/>
    </source>
</evidence>
<dbReference type="OrthoDB" id="9775180at2"/>
<dbReference type="Gene3D" id="3.40.50.720">
    <property type="entry name" value="NAD(P)-binding Rossmann-like Domain"/>
    <property type="match status" value="2"/>
</dbReference>
<dbReference type="AlphaFoldDB" id="A0A285NJ05"/>